<dbReference type="OrthoDB" id="607558at2"/>
<dbReference type="Pfam" id="PF00512">
    <property type="entry name" value="HisKA"/>
    <property type="match status" value="1"/>
</dbReference>
<dbReference type="AlphaFoldDB" id="A0A4R1B945"/>
<proteinExistence type="predicted"/>
<accession>A0A4R1B945</accession>
<evidence type="ECO:0000256" key="6">
    <source>
        <dbReference type="SAM" id="Coils"/>
    </source>
</evidence>
<feature type="domain" description="PAS" evidence="8">
    <location>
        <begin position="136"/>
        <end position="206"/>
    </location>
</feature>
<dbReference type="InterPro" id="IPR005467">
    <property type="entry name" value="His_kinase_dom"/>
</dbReference>
<keyword evidence="5 10" id="KW-0418">Kinase</keyword>
<keyword evidence="6" id="KW-0175">Coiled coil</keyword>
<dbReference type="PROSITE" id="PS50113">
    <property type="entry name" value="PAC"/>
    <property type="match status" value="2"/>
</dbReference>
<dbReference type="GO" id="GO:0000155">
    <property type="term" value="F:phosphorelay sensor kinase activity"/>
    <property type="evidence" value="ECO:0007669"/>
    <property type="project" value="InterPro"/>
</dbReference>
<evidence type="ECO:0000313" key="10">
    <source>
        <dbReference type="EMBL" id="TCJ13133.1"/>
    </source>
</evidence>
<evidence type="ECO:0000256" key="5">
    <source>
        <dbReference type="ARBA" id="ARBA00022777"/>
    </source>
</evidence>
<comment type="caution">
    <text evidence="10">The sequence shown here is derived from an EMBL/GenBank/DDBJ whole genome shotgun (WGS) entry which is preliminary data.</text>
</comment>
<dbReference type="CDD" id="cd00082">
    <property type="entry name" value="HisKA"/>
    <property type="match status" value="1"/>
</dbReference>
<evidence type="ECO:0000313" key="11">
    <source>
        <dbReference type="Proteomes" id="UP000295334"/>
    </source>
</evidence>
<dbReference type="SMART" id="SM00387">
    <property type="entry name" value="HATPase_c"/>
    <property type="match status" value="1"/>
</dbReference>
<dbReference type="Pfam" id="PF08447">
    <property type="entry name" value="PAS_3"/>
    <property type="match status" value="2"/>
</dbReference>
<organism evidence="10 11">
    <name type="scientific">Flaviaesturariibacter flavus</name>
    <dbReference type="NCBI Taxonomy" id="2502780"/>
    <lineage>
        <taxon>Bacteria</taxon>
        <taxon>Pseudomonadati</taxon>
        <taxon>Bacteroidota</taxon>
        <taxon>Chitinophagia</taxon>
        <taxon>Chitinophagales</taxon>
        <taxon>Chitinophagaceae</taxon>
        <taxon>Flaviaestuariibacter</taxon>
    </lineage>
</organism>
<name>A0A4R1B945_9BACT</name>
<dbReference type="InterPro" id="IPR003661">
    <property type="entry name" value="HisK_dim/P_dom"/>
</dbReference>
<keyword evidence="3" id="KW-0597">Phosphoprotein</keyword>
<dbReference type="InterPro" id="IPR013655">
    <property type="entry name" value="PAS_fold_3"/>
</dbReference>
<dbReference type="InterPro" id="IPR052162">
    <property type="entry name" value="Sensor_kinase/Photoreceptor"/>
</dbReference>
<feature type="domain" description="PAS" evidence="8">
    <location>
        <begin position="10"/>
        <end position="46"/>
    </location>
</feature>
<feature type="domain" description="Histidine kinase" evidence="7">
    <location>
        <begin position="298"/>
        <end position="526"/>
    </location>
</feature>
<dbReference type="EMBL" id="SJZI01000047">
    <property type="protein sequence ID" value="TCJ13133.1"/>
    <property type="molecule type" value="Genomic_DNA"/>
</dbReference>
<dbReference type="Proteomes" id="UP000295334">
    <property type="component" value="Unassembled WGS sequence"/>
</dbReference>
<evidence type="ECO:0000259" key="9">
    <source>
        <dbReference type="PROSITE" id="PS50113"/>
    </source>
</evidence>
<dbReference type="InterPro" id="IPR004358">
    <property type="entry name" value="Sig_transdc_His_kin-like_C"/>
</dbReference>
<dbReference type="SUPFAM" id="SSF55874">
    <property type="entry name" value="ATPase domain of HSP90 chaperone/DNA topoisomerase II/histidine kinase"/>
    <property type="match status" value="1"/>
</dbReference>
<dbReference type="Gene3D" id="3.30.565.10">
    <property type="entry name" value="Histidine kinase-like ATPase, C-terminal domain"/>
    <property type="match status" value="1"/>
</dbReference>
<dbReference type="InterPro" id="IPR036890">
    <property type="entry name" value="HATPase_C_sf"/>
</dbReference>
<dbReference type="Gene3D" id="3.30.450.20">
    <property type="entry name" value="PAS domain"/>
    <property type="match status" value="2"/>
</dbReference>
<dbReference type="SMART" id="SM00091">
    <property type="entry name" value="PAS"/>
    <property type="match status" value="2"/>
</dbReference>
<gene>
    <name evidence="10" type="ORF">EPD60_13775</name>
</gene>
<dbReference type="PANTHER" id="PTHR43304:SF1">
    <property type="entry name" value="PAC DOMAIN-CONTAINING PROTEIN"/>
    <property type="match status" value="1"/>
</dbReference>
<dbReference type="FunFam" id="3.30.565.10:FF:000006">
    <property type="entry name" value="Sensor histidine kinase WalK"/>
    <property type="match status" value="1"/>
</dbReference>
<dbReference type="SMART" id="SM00086">
    <property type="entry name" value="PAC"/>
    <property type="match status" value="2"/>
</dbReference>
<dbReference type="SMART" id="SM00388">
    <property type="entry name" value="HisKA"/>
    <property type="match status" value="1"/>
</dbReference>
<dbReference type="CDD" id="cd00130">
    <property type="entry name" value="PAS"/>
    <property type="match status" value="2"/>
</dbReference>
<dbReference type="InterPro" id="IPR001610">
    <property type="entry name" value="PAC"/>
</dbReference>
<evidence type="ECO:0000256" key="1">
    <source>
        <dbReference type="ARBA" id="ARBA00000085"/>
    </source>
</evidence>
<dbReference type="InterPro" id="IPR035965">
    <property type="entry name" value="PAS-like_dom_sf"/>
</dbReference>
<feature type="domain" description="PAC" evidence="9">
    <location>
        <begin position="83"/>
        <end position="135"/>
    </location>
</feature>
<dbReference type="Gene3D" id="1.10.287.130">
    <property type="match status" value="1"/>
</dbReference>
<evidence type="ECO:0000256" key="2">
    <source>
        <dbReference type="ARBA" id="ARBA00012438"/>
    </source>
</evidence>
<dbReference type="SUPFAM" id="SSF55785">
    <property type="entry name" value="PYP-like sensor domain (PAS domain)"/>
    <property type="match status" value="2"/>
</dbReference>
<dbReference type="NCBIfam" id="TIGR00229">
    <property type="entry name" value="sensory_box"/>
    <property type="match status" value="2"/>
</dbReference>
<protein>
    <recommendedName>
        <fullName evidence="2">histidine kinase</fullName>
        <ecNumber evidence="2">2.7.13.3</ecNumber>
    </recommendedName>
</protein>
<evidence type="ECO:0000259" key="8">
    <source>
        <dbReference type="PROSITE" id="PS50112"/>
    </source>
</evidence>
<keyword evidence="4" id="KW-0808">Transferase</keyword>
<reference evidence="10 11" key="1">
    <citation type="submission" date="2019-03" db="EMBL/GenBank/DDBJ databases">
        <authorList>
            <person name="Kim M.K.M."/>
        </authorList>
    </citation>
    <scope>NUCLEOTIDE SEQUENCE [LARGE SCALE GENOMIC DNA]</scope>
    <source>
        <strain evidence="10 11">17J68-12</strain>
    </source>
</reference>
<dbReference type="FunFam" id="3.30.450.20:FF:000099">
    <property type="entry name" value="Sensory box sensor histidine kinase"/>
    <property type="match status" value="2"/>
</dbReference>
<dbReference type="PROSITE" id="PS50112">
    <property type="entry name" value="PAS"/>
    <property type="match status" value="2"/>
</dbReference>
<dbReference type="PROSITE" id="PS50109">
    <property type="entry name" value="HIS_KIN"/>
    <property type="match status" value="1"/>
</dbReference>
<feature type="domain" description="PAC" evidence="9">
    <location>
        <begin position="209"/>
        <end position="262"/>
    </location>
</feature>
<comment type="catalytic activity">
    <reaction evidence="1">
        <text>ATP + protein L-histidine = ADP + protein N-phospho-L-histidine.</text>
        <dbReference type="EC" id="2.7.13.3"/>
    </reaction>
</comment>
<dbReference type="PANTHER" id="PTHR43304">
    <property type="entry name" value="PHYTOCHROME-LIKE PROTEIN CPH1"/>
    <property type="match status" value="1"/>
</dbReference>
<evidence type="ECO:0000256" key="3">
    <source>
        <dbReference type="ARBA" id="ARBA00022553"/>
    </source>
</evidence>
<dbReference type="RefSeq" id="WP_131450106.1">
    <property type="nucleotide sequence ID" value="NZ_SJZI01000047.1"/>
</dbReference>
<feature type="coiled-coil region" evidence="6">
    <location>
        <begin position="250"/>
        <end position="284"/>
    </location>
</feature>
<dbReference type="PRINTS" id="PR00344">
    <property type="entry name" value="BCTRLSENSOR"/>
</dbReference>
<dbReference type="InterPro" id="IPR036097">
    <property type="entry name" value="HisK_dim/P_sf"/>
</dbReference>
<dbReference type="InterPro" id="IPR003594">
    <property type="entry name" value="HATPase_dom"/>
</dbReference>
<evidence type="ECO:0000259" key="7">
    <source>
        <dbReference type="PROSITE" id="PS50109"/>
    </source>
</evidence>
<keyword evidence="11" id="KW-1185">Reference proteome</keyword>
<dbReference type="SUPFAM" id="SSF47384">
    <property type="entry name" value="Homodimeric domain of signal transducing histidine kinase"/>
    <property type="match status" value="1"/>
</dbReference>
<dbReference type="Pfam" id="PF02518">
    <property type="entry name" value="HATPase_c"/>
    <property type="match status" value="1"/>
</dbReference>
<evidence type="ECO:0000256" key="4">
    <source>
        <dbReference type="ARBA" id="ARBA00022679"/>
    </source>
</evidence>
<dbReference type="EC" id="2.7.13.3" evidence="2"/>
<dbReference type="InterPro" id="IPR000700">
    <property type="entry name" value="PAS-assoc_C"/>
</dbReference>
<sequence>MPFRTSTNSLDNPMLQLADAMPQLVFMADAQGRVTYFNSRIHEYSGAHQLADGSWEWQGIIHPEDAGNTALTWMQCLATGLPFESEHRMQLADGSFCWHLTRALPQRDAAGDISHWFGTATNIHRQKAAEQTLRESEERFRLLTNSIPQIVWIVDAGGNTEYVNDRWYTYTGQDDESVGREGRISMMHPDDLPVVLDLWQMAQQQVVPVQWEYRLRNVHTDRYRWFSAQVLPLKDEAGRLVKWICAASDIQSHKDNAGLLEQEVAEQTRTLKALNETLSRQASELLRSNDDLQQFAHVASHDLKEPLRKIRTFVSRLQQEFGDDLPAPGPDYLSRIETSAARMTQMIDGVLHYSVADHLEDRDVKVVDLTETLENVVSDLELQVQKTGAQLHIDALPQLNGVPVLLHQLFFNLVNNALKFGRPGEAPRVRITSRTATSVEIQEQHLHRKQAYAVISVADSGIGFDPAYTDSIFKTFTRLHPKDRYEGTGLGLALCQKIVHRHGGAIAASSAPGAGATFTVYLPLAQE</sequence>
<dbReference type="InterPro" id="IPR000014">
    <property type="entry name" value="PAS"/>
</dbReference>